<dbReference type="EC" id="3.4.24.84" evidence="15"/>
<evidence type="ECO:0000256" key="8">
    <source>
        <dbReference type="ARBA" id="ARBA00022989"/>
    </source>
</evidence>
<feature type="binding site" evidence="14">
    <location>
        <position position="390"/>
    </location>
    <ligand>
        <name>Zn(2+)</name>
        <dbReference type="ChEBI" id="CHEBI:29105"/>
        <note>catalytic</note>
    </ligand>
</feature>
<dbReference type="GO" id="GO:0005789">
    <property type="term" value="C:endoplasmic reticulum membrane"/>
    <property type="evidence" value="ECO:0007669"/>
    <property type="project" value="UniProtKB-SubCell"/>
</dbReference>
<evidence type="ECO:0000256" key="2">
    <source>
        <dbReference type="ARBA" id="ARBA00022670"/>
    </source>
</evidence>
<reference evidence="18 19" key="1">
    <citation type="journal article" date="2013" name="Science">
        <title>Structure of the integral membrane protein CAAX protease Ste24p.</title>
        <authorList>
            <person name="Pryor E.E. Jr."/>
            <person name="Horanyi P.S."/>
            <person name="Clark K.M."/>
            <person name="Fedoriw N."/>
            <person name="Connelly S.M."/>
            <person name="Koszelak-Rosenblum M."/>
            <person name="Zhu G."/>
            <person name="Malkowski M.G."/>
            <person name="Wiener M.C."/>
            <person name="Dumont M.E."/>
        </authorList>
    </citation>
    <scope>X-RAY CRYSTALLOGRAPHY (3.10 ANGSTROMS) IN COMPLEX WITH ZINC</scope>
</reference>
<evidence type="ECO:0000256" key="13">
    <source>
        <dbReference type="PIRSR" id="PIRSR627057-1"/>
    </source>
</evidence>
<dbReference type="GO" id="GO:0004222">
    <property type="term" value="F:metalloendopeptidase activity"/>
    <property type="evidence" value="ECO:0007669"/>
    <property type="project" value="UniProtKB-UniRule"/>
</dbReference>
<accession>M4GGS2</accession>
<evidence type="ECO:0000256" key="3">
    <source>
        <dbReference type="ARBA" id="ARBA00022692"/>
    </source>
</evidence>
<evidence type="ECO:0000256" key="1">
    <source>
        <dbReference type="ARBA" id="ARBA00004477"/>
    </source>
</evidence>
<feature type="binding site" evidence="19">
    <location>
        <position position="297"/>
    </location>
    <ligand>
        <name>Zn(2+)</name>
        <dbReference type="ChEBI" id="CHEBI:29105"/>
    </ligand>
</feature>
<evidence type="ECO:0000256" key="9">
    <source>
        <dbReference type="ARBA" id="ARBA00023049"/>
    </source>
</evidence>
<keyword evidence="10 15" id="KW-0472">Membrane</keyword>
<feature type="binding site" evidence="19">
    <location>
        <position position="298"/>
    </location>
    <ligand>
        <name>Zn(2+)</name>
        <dbReference type="ChEBI" id="CHEBI:29105"/>
    </ligand>
</feature>
<keyword evidence="2 15" id="KW-0645">Protease</keyword>
<feature type="binding site" evidence="14">
    <location>
        <position position="297"/>
    </location>
    <ligand>
        <name>Zn(2+)</name>
        <dbReference type="ChEBI" id="CHEBI:29105"/>
        <note>catalytic</note>
    </ligand>
</feature>
<dbReference type="Pfam" id="PF01435">
    <property type="entry name" value="Peptidase_M48"/>
    <property type="match status" value="1"/>
</dbReference>
<dbReference type="PDB" id="4IL3">
    <property type="method" value="X-ray"/>
    <property type="resolution" value="3.10 A"/>
    <property type="chains" value="A/B=1-461"/>
</dbReference>
<feature type="binding site" evidence="19">
    <location>
        <position position="301"/>
    </location>
    <ligand>
        <name>Zn(2+)</name>
        <dbReference type="ChEBI" id="CHEBI:29105"/>
    </ligand>
</feature>
<evidence type="ECO:0000256" key="5">
    <source>
        <dbReference type="ARBA" id="ARBA00022801"/>
    </source>
</evidence>
<evidence type="ECO:0000259" key="16">
    <source>
        <dbReference type="Pfam" id="PF01435"/>
    </source>
</evidence>
<keyword evidence="8 15" id="KW-1133">Transmembrane helix</keyword>
<comment type="cofactor">
    <cofactor evidence="14 15">
        <name>Zn(2+)</name>
        <dbReference type="ChEBI" id="CHEBI:29105"/>
    </cofactor>
    <text evidence="14 15">Binds 1 zinc ion per subunit.</text>
</comment>
<evidence type="ECO:0000313" key="18">
    <source>
        <dbReference type="PDB" id="4IL3"/>
    </source>
</evidence>
<name>M4GGS2_SACMI</name>
<evidence type="ECO:0000256" key="6">
    <source>
        <dbReference type="ARBA" id="ARBA00022824"/>
    </source>
</evidence>
<sequence length="461" mass="53283">MFDLKKILDRPTIPWKLIISAFSIAQFSFESYLTYRQYQKLSETKLPPVLEDEIDDETFHKSRNYSRAKAKFSIFSDIYNLAQKLVFIKYDFFPKIWHMAVTLSNAVLPVRFHMVSTVAQSLCFLGLLSSMSTLVDLPLSYYSHFVLEEKFGFNKLTVKLWITDMIKSLTLAYAIGGPILYLFLKIFDKFPTDFLWYIMVFLFVVQILAMTIIPVFIMPLFNKFTPLEDGELKKSIESLADRVGFPLDKIFVIDGSKRSSHSNAYFTGLPFTSKRIVLFDTLVNSNSTDEITAVLAHEIGHWQKNHIVNMVIFSQLHTFLIFSLFTSIYRNSSFYNTFGFFVEKSSSGFVDPVITKEFPIIIGFMLFNDLLTPLECAMQFIMSLISRTHEYQADAYAKKLGYKQNLCRALIDLQIKNLSTMNVDPLYSSYHYSHPTLAERLTALDYVSEKKKNSGLEVLFQ</sequence>
<feature type="active site" description="Proton donor" evidence="13">
    <location>
        <position position="394"/>
    </location>
</feature>
<dbReference type="GO" id="GO:0046872">
    <property type="term" value="F:metal ion binding"/>
    <property type="evidence" value="ECO:0007669"/>
    <property type="project" value="UniProtKB-UniRule"/>
</dbReference>
<dbReference type="InterPro" id="IPR027057">
    <property type="entry name" value="CAXX_Prtase_1"/>
</dbReference>
<evidence type="ECO:0000256" key="15">
    <source>
        <dbReference type="RuleBase" id="RU366005"/>
    </source>
</evidence>
<keyword evidence="7 14" id="KW-0862">Zinc</keyword>
<dbReference type="EvolutionaryTrace" id="M4GGS2"/>
<evidence type="ECO:0000259" key="17">
    <source>
        <dbReference type="Pfam" id="PF16491"/>
    </source>
</evidence>
<dbReference type="PANTHER" id="PTHR10120">
    <property type="entry name" value="CAAX PRENYL PROTEASE 1"/>
    <property type="match status" value="1"/>
</dbReference>
<feature type="domain" description="CAAX prenyl protease 1 N-terminal" evidence="17">
    <location>
        <begin position="37"/>
        <end position="223"/>
    </location>
</feature>
<keyword evidence="3 15" id="KW-0812">Transmembrane</keyword>
<feature type="transmembrane region" description="Helical" evidence="15">
    <location>
        <begin position="195"/>
        <end position="217"/>
    </location>
</feature>
<dbReference type="FunFam" id="3.30.2010.10:FF:000002">
    <property type="entry name" value="CAAX prenyl protease"/>
    <property type="match status" value="1"/>
</dbReference>
<dbReference type="CDD" id="cd07343">
    <property type="entry name" value="M48A_Zmpste24p_like"/>
    <property type="match status" value="1"/>
</dbReference>
<evidence type="ECO:0000256" key="14">
    <source>
        <dbReference type="PIRSR" id="PIRSR627057-2"/>
    </source>
</evidence>
<evidence type="ECO:0000256" key="12">
    <source>
        <dbReference type="ARBA" id="ARBA00060927"/>
    </source>
</evidence>
<evidence type="ECO:0007829" key="19">
    <source>
        <dbReference type="PDB" id="4IL3"/>
    </source>
</evidence>
<keyword evidence="18 19" id="KW-0002">3D-structure</keyword>
<dbReference type="InterPro" id="IPR032456">
    <property type="entry name" value="Peptidase_M48_N"/>
</dbReference>
<feature type="binding site" evidence="19">
    <location>
        <position position="390"/>
    </location>
    <ligand>
        <name>Zn(2+)</name>
        <dbReference type="ChEBI" id="CHEBI:29105"/>
    </ligand>
</feature>
<evidence type="ECO:0000256" key="4">
    <source>
        <dbReference type="ARBA" id="ARBA00022723"/>
    </source>
</evidence>
<dbReference type="GO" id="GO:0071586">
    <property type="term" value="P:CAAX-box protein processing"/>
    <property type="evidence" value="ECO:0007669"/>
    <property type="project" value="UniProtKB-UniRule"/>
</dbReference>
<evidence type="ECO:0000256" key="7">
    <source>
        <dbReference type="ARBA" id="ARBA00022833"/>
    </source>
</evidence>
<proteinExistence type="evidence at protein level"/>
<comment type="subcellular location">
    <subcellularLocation>
        <location evidence="1 15">Endoplasmic reticulum membrane</location>
        <topology evidence="1 15">Multi-pass membrane protein</topology>
    </subcellularLocation>
</comment>
<feature type="active site" evidence="13">
    <location>
        <position position="298"/>
    </location>
</feature>
<organism evidence="18">
    <name type="scientific">Saccharomyces mikatae</name>
    <name type="common">Yeast</name>
    <dbReference type="NCBI Taxonomy" id="114525"/>
    <lineage>
        <taxon>Eukaryota</taxon>
        <taxon>Fungi</taxon>
        <taxon>Dikarya</taxon>
        <taxon>Ascomycota</taxon>
        <taxon>Saccharomycotina</taxon>
        <taxon>Saccharomycetes</taxon>
        <taxon>Saccharomycetales</taxon>
        <taxon>Saccharomycetaceae</taxon>
        <taxon>Saccharomyces</taxon>
    </lineage>
</organism>
<feature type="domain" description="Peptidase M48" evidence="16">
    <location>
        <begin position="226"/>
        <end position="446"/>
    </location>
</feature>
<dbReference type="Gene3D" id="3.30.2010.10">
    <property type="entry name" value="Metalloproteases ('zincins'), catalytic domain"/>
    <property type="match status" value="1"/>
</dbReference>
<protein>
    <recommendedName>
        <fullName evidence="15">CAAX prenyl protease</fullName>
        <ecNumber evidence="15">3.4.24.84</ecNumber>
    </recommendedName>
</protein>
<evidence type="ECO:0000256" key="10">
    <source>
        <dbReference type="ARBA" id="ARBA00023136"/>
    </source>
</evidence>
<comment type="caution">
    <text evidence="15">Lacks conserved residue(s) required for the propagation of feature annotation.</text>
</comment>
<feature type="transmembrane region" description="Helical" evidence="15">
    <location>
        <begin position="161"/>
        <end position="183"/>
    </location>
</feature>
<feature type="binding site" evidence="14">
    <location>
        <position position="301"/>
    </location>
    <ligand>
        <name>Zn(2+)</name>
        <dbReference type="ChEBI" id="CHEBI:29105"/>
        <note>catalytic</note>
    </ligand>
</feature>
<dbReference type="InterPro" id="IPR001915">
    <property type="entry name" value="Peptidase_M48"/>
</dbReference>
<feature type="transmembrane region" description="Helical" evidence="15">
    <location>
        <begin position="121"/>
        <end position="141"/>
    </location>
</feature>
<evidence type="ECO:0000256" key="11">
    <source>
        <dbReference type="ARBA" id="ARBA00044456"/>
    </source>
</evidence>
<comment type="function">
    <text evidence="15">Proteolytically removes the C-terminal three residues of farnesylated proteins.</text>
</comment>
<dbReference type="Pfam" id="PF16491">
    <property type="entry name" value="Peptidase_M48_N"/>
    <property type="match status" value="1"/>
</dbReference>
<dbReference type="AlphaFoldDB" id="M4GGS2"/>
<dbReference type="PDBsum" id="4IL3"/>
<keyword evidence="4 14" id="KW-0479">Metal-binding</keyword>
<keyword evidence="6 15" id="KW-0256">Endoplasmic reticulum</keyword>
<dbReference type="MEROPS" id="M48.001"/>
<comment type="similarity">
    <text evidence="12 15">Belongs to the peptidase M48A family.</text>
</comment>
<keyword evidence="5 15" id="KW-0378">Hydrolase</keyword>
<comment type="catalytic activity">
    <reaction evidence="11 15">
        <text>Hydrolyzes the peptide bond -P2-(S-farnesyl or geranylgeranyl)C-P1'-P2'-P3'-COOH where P1' and P2' are amino acids with aliphatic side chains and P3' is any C-terminal residue.</text>
        <dbReference type="EC" id="3.4.24.84"/>
    </reaction>
</comment>
<keyword evidence="9 15" id="KW-0482">Metalloprotease</keyword>
<dbReference type="SMR" id="M4GGS2"/>